<reference evidence="2 3" key="1">
    <citation type="submission" date="2018-07" db="EMBL/GenBank/DDBJ databases">
        <title>Halomonas rutogse sp. nov., isolated from Lake TangqianCo on Tibetan Plateau.</title>
        <authorList>
            <person name="Lu H."/>
            <person name="Xing P."/>
            <person name="Wu Q."/>
        </authorList>
    </citation>
    <scope>NUCLEOTIDE SEQUENCE [LARGE SCALE GENOMIC DNA]</scope>
    <source>
        <strain evidence="2 3">TQ8S</strain>
    </source>
</reference>
<accession>A0A368U7S3</accession>
<dbReference type="SUPFAM" id="SSF52402">
    <property type="entry name" value="Adenine nucleotide alpha hydrolases-like"/>
    <property type="match status" value="1"/>
</dbReference>
<comment type="caution">
    <text evidence="2">The sequence shown here is derived from an EMBL/GenBank/DDBJ whole genome shotgun (WGS) entry which is preliminary data.</text>
</comment>
<gene>
    <name evidence="2" type="ORF">DU506_03745</name>
</gene>
<dbReference type="CDD" id="cd00293">
    <property type="entry name" value="USP-like"/>
    <property type="match status" value="1"/>
</dbReference>
<dbReference type="AlphaFoldDB" id="A0A368U7S3"/>
<feature type="domain" description="UspA" evidence="1">
    <location>
        <begin position="1"/>
        <end position="137"/>
    </location>
</feature>
<dbReference type="Pfam" id="PF00582">
    <property type="entry name" value="Usp"/>
    <property type="match status" value="1"/>
</dbReference>
<dbReference type="InterPro" id="IPR006016">
    <property type="entry name" value="UspA"/>
</dbReference>
<name>A0A368U7S3_9GAMM</name>
<dbReference type="EMBL" id="QPIJ01000004">
    <property type="protein sequence ID" value="RCV93228.1"/>
    <property type="molecule type" value="Genomic_DNA"/>
</dbReference>
<protein>
    <submittedName>
        <fullName evidence="2">Universal stress protein</fullName>
    </submittedName>
</protein>
<dbReference type="Proteomes" id="UP000253204">
    <property type="component" value="Unassembled WGS sequence"/>
</dbReference>
<organism evidence="2 3">
    <name type="scientific">Vreelandella rituensis</name>
    <dbReference type="NCBI Taxonomy" id="2282306"/>
    <lineage>
        <taxon>Bacteria</taxon>
        <taxon>Pseudomonadati</taxon>
        <taxon>Pseudomonadota</taxon>
        <taxon>Gammaproteobacteria</taxon>
        <taxon>Oceanospirillales</taxon>
        <taxon>Halomonadaceae</taxon>
        <taxon>Vreelandella</taxon>
    </lineage>
</organism>
<dbReference type="Gene3D" id="3.40.50.620">
    <property type="entry name" value="HUPs"/>
    <property type="match status" value="1"/>
</dbReference>
<sequence>MFNTIMVPVDLAHIETLEPALAVTADMAKHHNARICYVGITAITPGSVARTPEEYEQKLNAFAEKRKEVHGQPVSVKVYASADPTADLDDLLIKATKEVQADLVVMATHPPRHLDALIPSHGGKVATHTQASVFLVRPTDAQD</sequence>
<dbReference type="RefSeq" id="WP_114485615.1">
    <property type="nucleotide sequence ID" value="NZ_CBCSHM010000015.1"/>
</dbReference>
<keyword evidence="3" id="KW-1185">Reference proteome</keyword>
<dbReference type="OrthoDB" id="9792500at2"/>
<proteinExistence type="predicted"/>
<evidence type="ECO:0000313" key="3">
    <source>
        <dbReference type="Proteomes" id="UP000253204"/>
    </source>
</evidence>
<evidence type="ECO:0000313" key="2">
    <source>
        <dbReference type="EMBL" id="RCV93228.1"/>
    </source>
</evidence>
<evidence type="ECO:0000259" key="1">
    <source>
        <dbReference type="Pfam" id="PF00582"/>
    </source>
</evidence>
<dbReference type="InterPro" id="IPR014729">
    <property type="entry name" value="Rossmann-like_a/b/a_fold"/>
</dbReference>